<organism evidence="1 2">
    <name type="scientific">Oceanihabitans sediminis</name>
    <dbReference type="NCBI Taxonomy" id="1812012"/>
    <lineage>
        <taxon>Bacteria</taxon>
        <taxon>Pseudomonadati</taxon>
        <taxon>Bacteroidota</taxon>
        <taxon>Flavobacteriia</taxon>
        <taxon>Flavobacteriales</taxon>
        <taxon>Flavobacteriaceae</taxon>
        <taxon>Oceanihabitans</taxon>
    </lineage>
</organism>
<evidence type="ECO:0000313" key="2">
    <source>
        <dbReference type="Proteomes" id="UP000252249"/>
    </source>
</evidence>
<dbReference type="OrthoDB" id="1450221at2"/>
<comment type="caution">
    <text evidence="1">The sequence shown here is derived from an EMBL/GenBank/DDBJ whole genome shotgun (WGS) entry which is preliminary data.</text>
</comment>
<evidence type="ECO:0000313" key="1">
    <source>
        <dbReference type="EMBL" id="RCU58521.1"/>
    </source>
</evidence>
<keyword evidence="2" id="KW-1185">Reference proteome</keyword>
<reference evidence="1 2" key="1">
    <citation type="submission" date="2018-07" db="EMBL/GenBank/DDBJ databases">
        <title>Oceanihabitans testaceum sp. nov., isolated from marine sediment.</title>
        <authorList>
            <person name="Li C.-M."/>
        </authorList>
    </citation>
    <scope>NUCLEOTIDE SEQUENCE [LARGE SCALE GENOMIC DNA]</scope>
    <source>
        <strain evidence="1 2">S9-10</strain>
    </source>
</reference>
<gene>
    <name evidence="1" type="ORF">DU428_03855</name>
</gene>
<dbReference type="AlphaFoldDB" id="A0A368PBC6"/>
<accession>A0A368PBC6</accession>
<evidence type="ECO:0008006" key="3">
    <source>
        <dbReference type="Google" id="ProtNLM"/>
    </source>
</evidence>
<dbReference type="RefSeq" id="WP_072347443.1">
    <property type="nucleotide sequence ID" value="NZ_JAWVXR010000001.1"/>
</dbReference>
<name>A0A368PBC6_9FLAO</name>
<protein>
    <recommendedName>
        <fullName evidence="3">Transposase</fullName>
    </recommendedName>
</protein>
<dbReference type="Proteomes" id="UP000252249">
    <property type="component" value="Unassembled WGS sequence"/>
</dbReference>
<dbReference type="EMBL" id="QPIG01000001">
    <property type="protein sequence ID" value="RCU58521.1"/>
    <property type="molecule type" value="Genomic_DNA"/>
</dbReference>
<sequence>MKTLTKNPKLLPSLVCSILGHKFEITKKVTYYVKEYKCSHCKKQVTTNSNGNLIQLTPKRKEINYILERVHKKKTKQLKEGRPYS</sequence>
<proteinExistence type="predicted"/>